<keyword evidence="1" id="KW-0472">Membrane</keyword>
<dbReference type="AlphaFoldDB" id="A0A1M7CJG9"/>
<dbReference type="STRING" id="1121322.SAMN02745136_05428"/>
<proteinExistence type="predicted"/>
<dbReference type="RefSeq" id="WP_170866769.1">
    <property type="nucleotide sequence ID" value="NZ_FRAC01000043.1"/>
</dbReference>
<name>A0A1M7CJG9_9FIRM</name>
<dbReference type="EMBL" id="FRAC01000043">
    <property type="protein sequence ID" value="SHL66949.1"/>
    <property type="molecule type" value="Genomic_DNA"/>
</dbReference>
<evidence type="ECO:0000313" key="2">
    <source>
        <dbReference type="EMBL" id="SHL66949.1"/>
    </source>
</evidence>
<sequence>MKILGIISIVAIAFTLLCGLWMKFGPGEKDVNFHAALSIGTMLLCLVTIILYMLKVKG</sequence>
<gene>
    <name evidence="2" type="ORF">SAMN02745136_05428</name>
</gene>
<keyword evidence="1" id="KW-1133">Transmembrane helix</keyword>
<dbReference type="Proteomes" id="UP000184386">
    <property type="component" value="Unassembled WGS sequence"/>
</dbReference>
<keyword evidence="3" id="KW-1185">Reference proteome</keyword>
<reference evidence="2 3" key="1">
    <citation type="submission" date="2016-11" db="EMBL/GenBank/DDBJ databases">
        <authorList>
            <person name="Jaros S."/>
            <person name="Januszkiewicz K."/>
            <person name="Wedrychowicz H."/>
        </authorList>
    </citation>
    <scope>NUCLEOTIDE SEQUENCE [LARGE SCALE GENOMIC DNA]</scope>
    <source>
        <strain evidence="2 3">DSM 15929</strain>
    </source>
</reference>
<organism evidence="2 3">
    <name type="scientific">Anaerocolumna jejuensis DSM 15929</name>
    <dbReference type="NCBI Taxonomy" id="1121322"/>
    <lineage>
        <taxon>Bacteria</taxon>
        <taxon>Bacillati</taxon>
        <taxon>Bacillota</taxon>
        <taxon>Clostridia</taxon>
        <taxon>Lachnospirales</taxon>
        <taxon>Lachnospiraceae</taxon>
        <taxon>Anaerocolumna</taxon>
    </lineage>
</organism>
<evidence type="ECO:0000256" key="1">
    <source>
        <dbReference type="SAM" id="Phobius"/>
    </source>
</evidence>
<protein>
    <submittedName>
        <fullName evidence="2">Uncharacterized protein</fullName>
    </submittedName>
</protein>
<feature type="transmembrane region" description="Helical" evidence="1">
    <location>
        <begin position="35"/>
        <end position="54"/>
    </location>
</feature>
<accession>A0A1M7CJG9</accession>
<evidence type="ECO:0000313" key="3">
    <source>
        <dbReference type="Proteomes" id="UP000184386"/>
    </source>
</evidence>
<keyword evidence="1" id="KW-0812">Transmembrane</keyword>